<dbReference type="EC" id="3.4.21.4" evidence="10"/>
<dbReference type="CDD" id="cd00190">
    <property type="entry name" value="Tryp_SPc"/>
    <property type="match status" value="1"/>
</dbReference>
<keyword evidence="4 12" id="KW-0732">Signal</keyword>
<dbReference type="SMART" id="SM00020">
    <property type="entry name" value="Tryp_SPc"/>
    <property type="match status" value="1"/>
</dbReference>
<comment type="subcellular location">
    <subcellularLocation>
        <location evidence="1">Secreted</location>
    </subcellularLocation>
</comment>
<gene>
    <name evidence="14" type="ORF">PVAND_004218</name>
</gene>
<dbReference type="PROSITE" id="PS00135">
    <property type="entry name" value="TRYPSIN_SER"/>
    <property type="match status" value="1"/>
</dbReference>
<keyword evidence="2" id="KW-0964">Secreted</keyword>
<evidence type="ECO:0000256" key="8">
    <source>
        <dbReference type="ARBA" id="ARBA00023157"/>
    </source>
</evidence>
<dbReference type="PROSITE" id="PS50240">
    <property type="entry name" value="TRYPSIN_DOM"/>
    <property type="match status" value="1"/>
</dbReference>
<keyword evidence="3 11" id="KW-0645">Protease</keyword>
<dbReference type="PANTHER" id="PTHR24264:SF83">
    <property type="entry name" value="COMPLEMENT FACTOR I"/>
    <property type="match status" value="1"/>
</dbReference>
<dbReference type="FunFam" id="2.40.10.10:FF:000077">
    <property type="entry name" value="Predicted protein"/>
    <property type="match status" value="1"/>
</dbReference>
<dbReference type="SUPFAM" id="SSF50494">
    <property type="entry name" value="Trypsin-like serine proteases"/>
    <property type="match status" value="1"/>
</dbReference>
<reference evidence="14" key="1">
    <citation type="submission" date="2021-03" db="EMBL/GenBank/DDBJ databases">
        <title>Chromosome level genome of the anhydrobiotic midge Polypedilum vanderplanki.</title>
        <authorList>
            <person name="Yoshida Y."/>
            <person name="Kikawada T."/>
            <person name="Gusev O."/>
        </authorList>
    </citation>
    <scope>NUCLEOTIDE SEQUENCE</scope>
    <source>
        <strain evidence="14">NIAS01</strain>
        <tissue evidence="14">Whole body or cell culture</tissue>
    </source>
</reference>
<evidence type="ECO:0000256" key="1">
    <source>
        <dbReference type="ARBA" id="ARBA00004613"/>
    </source>
</evidence>
<evidence type="ECO:0000256" key="9">
    <source>
        <dbReference type="ARBA" id="ARBA00024195"/>
    </source>
</evidence>
<proteinExistence type="inferred from homology"/>
<dbReference type="GO" id="GO:0004252">
    <property type="term" value="F:serine-type endopeptidase activity"/>
    <property type="evidence" value="ECO:0007669"/>
    <property type="project" value="UniProtKB-EC"/>
</dbReference>
<sequence length="261" mass="28411">MIGRLILVVSSIFAIVKFVESGNRFGIVGGEETQISKFPHQIAYLYQGNLKCGGSIISSNCILTAGHCLKNFKTNLTIRTGSSAKSSGGTVHNVKQTILHPEFNSVKLFNDIALLLLETDIIFDANSKPIALPAQDQIIPDDTLCTVSGWGKMEDSVKPEYLRCVDVKTVNHDVCESCYHTSKVQFEVSEHMLCAGFLKGGRDSCTGDSGGPLVCEVNGKKIQVGVVSSGYGCAVESYPGIYTNIAKYRNWIESYCRLPKN</sequence>
<dbReference type="OrthoDB" id="10059102at2759"/>
<evidence type="ECO:0000256" key="7">
    <source>
        <dbReference type="ARBA" id="ARBA00023145"/>
    </source>
</evidence>
<dbReference type="InterPro" id="IPR018114">
    <property type="entry name" value="TRYPSIN_HIS"/>
</dbReference>
<name>A0A9J6BYF7_POLVA</name>
<dbReference type="InterPro" id="IPR050127">
    <property type="entry name" value="Serine_Proteases_S1"/>
</dbReference>
<evidence type="ECO:0000256" key="12">
    <source>
        <dbReference type="SAM" id="SignalP"/>
    </source>
</evidence>
<evidence type="ECO:0000256" key="2">
    <source>
        <dbReference type="ARBA" id="ARBA00022525"/>
    </source>
</evidence>
<dbReference type="InterPro" id="IPR001314">
    <property type="entry name" value="Peptidase_S1A"/>
</dbReference>
<keyword evidence="8" id="KW-1015">Disulfide bond</keyword>
<protein>
    <recommendedName>
        <fullName evidence="10">trypsin</fullName>
        <ecNumber evidence="10">3.4.21.4</ecNumber>
    </recommendedName>
</protein>
<dbReference type="InterPro" id="IPR043504">
    <property type="entry name" value="Peptidase_S1_PA_chymotrypsin"/>
</dbReference>
<dbReference type="GO" id="GO:0005615">
    <property type="term" value="C:extracellular space"/>
    <property type="evidence" value="ECO:0007669"/>
    <property type="project" value="TreeGrafter"/>
</dbReference>
<evidence type="ECO:0000256" key="6">
    <source>
        <dbReference type="ARBA" id="ARBA00022825"/>
    </source>
</evidence>
<keyword evidence="5 11" id="KW-0378">Hydrolase</keyword>
<dbReference type="Proteomes" id="UP001107558">
    <property type="component" value="Chromosome 2"/>
</dbReference>
<dbReference type="AlphaFoldDB" id="A0A9J6BYF7"/>
<evidence type="ECO:0000259" key="13">
    <source>
        <dbReference type="PROSITE" id="PS50240"/>
    </source>
</evidence>
<evidence type="ECO:0000256" key="10">
    <source>
        <dbReference type="ARBA" id="ARBA00038868"/>
    </source>
</evidence>
<dbReference type="InterPro" id="IPR033116">
    <property type="entry name" value="TRYPSIN_SER"/>
</dbReference>
<dbReference type="PRINTS" id="PR00722">
    <property type="entry name" value="CHYMOTRYPSIN"/>
</dbReference>
<organism evidence="14 15">
    <name type="scientific">Polypedilum vanderplanki</name>
    <name type="common">Sleeping chironomid midge</name>
    <dbReference type="NCBI Taxonomy" id="319348"/>
    <lineage>
        <taxon>Eukaryota</taxon>
        <taxon>Metazoa</taxon>
        <taxon>Ecdysozoa</taxon>
        <taxon>Arthropoda</taxon>
        <taxon>Hexapoda</taxon>
        <taxon>Insecta</taxon>
        <taxon>Pterygota</taxon>
        <taxon>Neoptera</taxon>
        <taxon>Endopterygota</taxon>
        <taxon>Diptera</taxon>
        <taxon>Nematocera</taxon>
        <taxon>Chironomoidea</taxon>
        <taxon>Chironomidae</taxon>
        <taxon>Chironominae</taxon>
        <taxon>Polypedilum</taxon>
        <taxon>Polypedilum</taxon>
    </lineage>
</organism>
<evidence type="ECO:0000256" key="11">
    <source>
        <dbReference type="RuleBase" id="RU363034"/>
    </source>
</evidence>
<evidence type="ECO:0000256" key="3">
    <source>
        <dbReference type="ARBA" id="ARBA00022670"/>
    </source>
</evidence>
<dbReference type="EMBL" id="JADBJN010000002">
    <property type="protein sequence ID" value="KAG5674238.1"/>
    <property type="molecule type" value="Genomic_DNA"/>
</dbReference>
<comment type="similarity">
    <text evidence="9">Belongs to the peptidase S1 family. CLIP subfamily.</text>
</comment>
<dbReference type="Gene3D" id="2.40.10.10">
    <property type="entry name" value="Trypsin-like serine proteases"/>
    <property type="match status" value="1"/>
</dbReference>
<dbReference type="InterPro" id="IPR009003">
    <property type="entry name" value="Peptidase_S1_PA"/>
</dbReference>
<accession>A0A9J6BYF7</accession>
<dbReference type="InterPro" id="IPR001254">
    <property type="entry name" value="Trypsin_dom"/>
</dbReference>
<keyword evidence="15" id="KW-1185">Reference proteome</keyword>
<keyword evidence="6 11" id="KW-0720">Serine protease</keyword>
<evidence type="ECO:0000256" key="4">
    <source>
        <dbReference type="ARBA" id="ARBA00022729"/>
    </source>
</evidence>
<evidence type="ECO:0000313" key="14">
    <source>
        <dbReference type="EMBL" id="KAG5674238.1"/>
    </source>
</evidence>
<feature type="domain" description="Peptidase S1" evidence="13">
    <location>
        <begin position="27"/>
        <end position="257"/>
    </location>
</feature>
<comment type="caution">
    <text evidence="14">The sequence shown here is derived from an EMBL/GenBank/DDBJ whole genome shotgun (WGS) entry which is preliminary data.</text>
</comment>
<feature type="chain" id="PRO_5039947286" description="trypsin" evidence="12">
    <location>
        <begin position="22"/>
        <end position="261"/>
    </location>
</feature>
<dbReference type="PROSITE" id="PS00134">
    <property type="entry name" value="TRYPSIN_HIS"/>
    <property type="match status" value="1"/>
</dbReference>
<evidence type="ECO:0000256" key="5">
    <source>
        <dbReference type="ARBA" id="ARBA00022801"/>
    </source>
</evidence>
<keyword evidence="7" id="KW-0865">Zymogen</keyword>
<dbReference type="GO" id="GO:0006508">
    <property type="term" value="P:proteolysis"/>
    <property type="evidence" value="ECO:0007669"/>
    <property type="project" value="UniProtKB-KW"/>
</dbReference>
<dbReference type="PANTHER" id="PTHR24264">
    <property type="entry name" value="TRYPSIN-RELATED"/>
    <property type="match status" value="1"/>
</dbReference>
<dbReference type="Pfam" id="PF00089">
    <property type="entry name" value="Trypsin"/>
    <property type="match status" value="1"/>
</dbReference>
<evidence type="ECO:0000313" key="15">
    <source>
        <dbReference type="Proteomes" id="UP001107558"/>
    </source>
</evidence>
<feature type="signal peptide" evidence="12">
    <location>
        <begin position="1"/>
        <end position="21"/>
    </location>
</feature>